<accession>A0A7R9LEB1</accession>
<gene>
    <name evidence="3" type="ORF">ONB1V03_LOCUS1573</name>
</gene>
<evidence type="ECO:0000256" key="1">
    <source>
        <dbReference type="SAM" id="MobiDB-lite"/>
    </source>
</evidence>
<reference evidence="3" key="1">
    <citation type="submission" date="2020-11" db="EMBL/GenBank/DDBJ databases">
        <authorList>
            <person name="Tran Van P."/>
        </authorList>
    </citation>
    <scope>NUCLEOTIDE SEQUENCE</scope>
</reference>
<proteinExistence type="predicted"/>
<dbReference type="Proteomes" id="UP000728032">
    <property type="component" value="Unassembled WGS sequence"/>
</dbReference>
<name>A0A7R9LEB1_9ACAR</name>
<evidence type="ECO:0000313" key="3">
    <source>
        <dbReference type="EMBL" id="CAD7638743.1"/>
    </source>
</evidence>
<sequence length="440" mass="49011">MPSKCTTTSYPRAGSARTSKLFSFFAHFFSVSYFHFLWKPFTSRHKVSDSVPSHKICQQFPQVDDSYINHLMKIYHNRENLVISALLAEGYTRSFNLPPDETLFYKLKGYFPAVDPEVIRHMLIKHDNIEHEVIAAIIATLGPNHIRYQSSSAICPGSPKMKLRYLKLMYPEADEAVLFDLLYNCDQNAMEAMNRLEKMGYKRTESSGKTSSAKPLDTDFSKTKPFRPQTAPIASRASFPPNTAEKHKMVKALEEEFPKVTSTLINMALETSGYSQERARVFLSAMTPQDSSKYFPTNIKTAVMSPLMARYCRGTQTNSILDTITGTPIKIAKTVAIKVTKGTSTTEDGIFVDEKKKPLAKGTDPGVRKGTDPGARKGPNILNLIKSYFPWKGSDSKHKSGPNASNKKGGLRVVFSPAFRVISISGKICGTNASVLRGHP</sequence>
<evidence type="ECO:0008006" key="5">
    <source>
        <dbReference type="Google" id="ProtNLM"/>
    </source>
</evidence>
<keyword evidence="2" id="KW-0812">Transmembrane</keyword>
<dbReference type="EMBL" id="CAJPVJ010000295">
    <property type="protein sequence ID" value="CAG2161972.1"/>
    <property type="molecule type" value="Genomic_DNA"/>
</dbReference>
<evidence type="ECO:0000313" key="4">
    <source>
        <dbReference type="Proteomes" id="UP000728032"/>
    </source>
</evidence>
<feature type="transmembrane region" description="Helical" evidence="2">
    <location>
        <begin position="21"/>
        <end position="38"/>
    </location>
</feature>
<organism evidence="3">
    <name type="scientific">Oppiella nova</name>
    <dbReference type="NCBI Taxonomy" id="334625"/>
    <lineage>
        <taxon>Eukaryota</taxon>
        <taxon>Metazoa</taxon>
        <taxon>Ecdysozoa</taxon>
        <taxon>Arthropoda</taxon>
        <taxon>Chelicerata</taxon>
        <taxon>Arachnida</taxon>
        <taxon>Acari</taxon>
        <taxon>Acariformes</taxon>
        <taxon>Sarcoptiformes</taxon>
        <taxon>Oribatida</taxon>
        <taxon>Brachypylina</taxon>
        <taxon>Oppioidea</taxon>
        <taxon>Oppiidae</taxon>
        <taxon>Oppiella</taxon>
    </lineage>
</organism>
<evidence type="ECO:0000256" key="2">
    <source>
        <dbReference type="SAM" id="Phobius"/>
    </source>
</evidence>
<dbReference type="AlphaFoldDB" id="A0A7R9LEB1"/>
<dbReference type="CDD" id="cd14279">
    <property type="entry name" value="CUE"/>
    <property type="match status" value="2"/>
</dbReference>
<keyword evidence="2" id="KW-1133">Transmembrane helix</keyword>
<dbReference type="EMBL" id="OC915120">
    <property type="protein sequence ID" value="CAD7638743.1"/>
    <property type="molecule type" value="Genomic_DNA"/>
</dbReference>
<keyword evidence="4" id="KW-1185">Reference proteome</keyword>
<feature type="region of interest" description="Disordered" evidence="1">
    <location>
        <begin position="357"/>
        <end position="378"/>
    </location>
</feature>
<protein>
    <recommendedName>
        <fullName evidence="5">CUE domain-containing protein</fullName>
    </recommendedName>
</protein>
<dbReference type="OrthoDB" id="3045089at2759"/>
<feature type="compositionally biased region" description="Basic and acidic residues" evidence="1">
    <location>
        <begin position="366"/>
        <end position="375"/>
    </location>
</feature>
<keyword evidence="2" id="KW-0472">Membrane</keyword>
<feature type="region of interest" description="Disordered" evidence="1">
    <location>
        <begin position="203"/>
        <end position="240"/>
    </location>
</feature>